<keyword evidence="2" id="KW-0012">Acyltransferase</keyword>
<feature type="domain" description="N-acetyltransferase" evidence="1">
    <location>
        <begin position="1"/>
        <end position="163"/>
    </location>
</feature>
<dbReference type="EC" id="2.3.1.-" evidence="2"/>
<dbReference type="CDD" id="cd04301">
    <property type="entry name" value="NAT_SF"/>
    <property type="match status" value="1"/>
</dbReference>
<gene>
    <name evidence="2" type="ORF">AAEO50_05550</name>
</gene>
<dbReference type="EMBL" id="JBBYAF010000007">
    <property type="protein sequence ID" value="MEL3971742.1"/>
    <property type="molecule type" value="Genomic_DNA"/>
</dbReference>
<keyword evidence="3" id="KW-1185">Reference proteome</keyword>
<dbReference type="SUPFAM" id="SSF55729">
    <property type="entry name" value="Acyl-CoA N-acyltransferases (Nat)"/>
    <property type="match status" value="1"/>
</dbReference>
<dbReference type="Gene3D" id="3.40.630.30">
    <property type="match status" value="1"/>
</dbReference>
<proteinExistence type="predicted"/>
<dbReference type="RefSeq" id="WP_341981333.1">
    <property type="nucleotide sequence ID" value="NZ_JBBYAF010000007.1"/>
</dbReference>
<evidence type="ECO:0000259" key="1">
    <source>
        <dbReference type="PROSITE" id="PS51186"/>
    </source>
</evidence>
<dbReference type="InterPro" id="IPR016181">
    <property type="entry name" value="Acyl_CoA_acyltransferase"/>
</dbReference>
<dbReference type="GO" id="GO:0016746">
    <property type="term" value="F:acyltransferase activity"/>
    <property type="evidence" value="ECO:0007669"/>
    <property type="project" value="UniProtKB-KW"/>
</dbReference>
<comment type="caution">
    <text evidence="2">The sequence shown here is derived from an EMBL/GenBank/DDBJ whole genome shotgun (WGS) entry which is preliminary data.</text>
</comment>
<evidence type="ECO:0000313" key="2">
    <source>
        <dbReference type="EMBL" id="MEL3971742.1"/>
    </source>
</evidence>
<evidence type="ECO:0000313" key="3">
    <source>
        <dbReference type="Proteomes" id="UP001389717"/>
    </source>
</evidence>
<dbReference type="InterPro" id="IPR000182">
    <property type="entry name" value="GNAT_dom"/>
</dbReference>
<name>A0ABU9K6N0_9BACI</name>
<organism evidence="2 3">
    <name type="scientific">Rossellomorea oryzaecorticis</name>
    <dbReference type="NCBI Taxonomy" id="1396505"/>
    <lineage>
        <taxon>Bacteria</taxon>
        <taxon>Bacillati</taxon>
        <taxon>Bacillota</taxon>
        <taxon>Bacilli</taxon>
        <taxon>Bacillales</taxon>
        <taxon>Bacillaceae</taxon>
        <taxon>Rossellomorea</taxon>
    </lineage>
</organism>
<dbReference type="PROSITE" id="PS51186">
    <property type="entry name" value="GNAT"/>
    <property type="match status" value="1"/>
</dbReference>
<sequence>MNIKQVYEYDIDHELRAKLQQLLIECFDEEYPRDRIYYKQLPHFRFIAYDDLDQLAGQVGLDYRVMNVNGEPVKVLGLIDVCVAREHRSQGIGSLLLSEIDAFCKNRAVDFLLLFADKKELYMKAGFKSAESKCKWLQINDVNQTTYGIGHQKIKELMIKEVGNRKWKDGEVDLMGYLY</sequence>
<dbReference type="Proteomes" id="UP001389717">
    <property type="component" value="Unassembled WGS sequence"/>
</dbReference>
<reference evidence="2 3" key="1">
    <citation type="submission" date="2024-04" db="EMBL/GenBank/DDBJ databases">
        <title>Bacillus oryzaecorticis sp. nov., a moderately halophilic bacterium isolated from rice husks.</title>
        <authorList>
            <person name="Zhu H.-S."/>
        </authorList>
    </citation>
    <scope>NUCLEOTIDE SEQUENCE [LARGE SCALE GENOMIC DNA]</scope>
    <source>
        <strain evidence="2 3">ZC255</strain>
    </source>
</reference>
<accession>A0ABU9K6N0</accession>
<protein>
    <submittedName>
        <fullName evidence="2">GNAT family N-acetyltransferase</fullName>
        <ecNumber evidence="2">2.3.1.-</ecNumber>
    </submittedName>
</protein>
<dbReference type="Pfam" id="PF13527">
    <property type="entry name" value="Acetyltransf_9"/>
    <property type="match status" value="1"/>
</dbReference>
<keyword evidence="2" id="KW-0808">Transferase</keyword>